<evidence type="ECO:0000313" key="2">
    <source>
        <dbReference type="EMBL" id="MEJ6011312.1"/>
    </source>
</evidence>
<feature type="region of interest" description="Disordered" evidence="1">
    <location>
        <begin position="248"/>
        <end position="289"/>
    </location>
</feature>
<accession>A0ABU8SBG3</accession>
<dbReference type="RefSeq" id="WP_339968413.1">
    <property type="nucleotide sequence ID" value="NZ_JBBHJY010000008.1"/>
</dbReference>
<protein>
    <submittedName>
        <fullName evidence="2">Phytanoyl-CoA dioxygenase family protein</fullName>
    </submittedName>
</protein>
<keyword evidence="2" id="KW-0560">Oxidoreductase</keyword>
<dbReference type="SUPFAM" id="SSF51197">
    <property type="entry name" value="Clavaminate synthase-like"/>
    <property type="match status" value="1"/>
</dbReference>
<dbReference type="EMBL" id="JBBHJY010000008">
    <property type="protein sequence ID" value="MEJ6011312.1"/>
    <property type="molecule type" value="Genomic_DNA"/>
</dbReference>
<dbReference type="Gene3D" id="2.60.120.620">
    <property type="entry name" value="q2cbj1_9rhob like domain"/>
    <property type="match status" value="1"/>
</dbReference>
<evidence type="ECO:0000313" key="3">
    <source>
        <dbReference type="Proteomes" id="UP001379235"/>
    </source>
</evidence>
<dbReference type="PANTHER" id="PTHR20883">
    <property type="entry name" value="PHYTANOYL-COA DIOXYGENASE DOMAIN CONTAINING 1"/>
    <property type="match status" value="1"/>
</dbReference>
<name>A0ABU8SBG3_9SPHN</name>
<keyword evidence="2" id="KW-0223">Dioxygenase</keyword>
<proteinExistence type="predicted"/>
<gene>
    <name evidence="2" type="ORF">WG900_15425</name>
</gene>
<keyword evidence="3" id="KW-1185">Reference proteome</keyword>
<sequence>MTFAADISEEDISAYQRDGAVVLRGVLNAKVLALLEAGLEEAYRNRDHRHSIVRTADGTGETLVEQYPSQNSPALAALMASSLPGEIAARMMGTPSAQLVLDQIFYKSAGPIAPTPWHQDTPFLRVRGTQMVRVWLCCDVSPADLTVQVVRGSHRWNVVYNTRTMANSPVMSERKGEFESAQLGDAYLPLVPNVAGHKDSFDIMRFDVQPGDALIFQGNMLHGADGRAWCDHPRRAFASLWGGPDLRHHRSAGKTFPPPGGEPDGPIPDGDPIGLHRTSFPVGWPANTS</sequence>
<comment type="caution">
    <text evidence="2">The sequence shown here is derived from an EMBL/GenBank/DDBJ whole genome shotgun (WGS) entry which is preliminary data.</text>
</comment>
<dbReference type="PANTHER" id="PTHR20883:SF49">
    <property type="entry name" value="PHYTANOYL-COA DIOXYGENASE"/>
    <property type="match status" value="1"/>
</dbReference>
<dbReference type="InterPro" id="IPR008775">
    <property type="entry name" value="Phytyl_CoA_dOase-like"/>
</dbReference>
<reference evidence="2 3" key="1">
    <citation type="submission" date="2024-03" db="EMBL/GenBank/DDBJ databases">
        <authorList>
            <person name="Jo J.-H."/>
        </authorList>
    </citation>
    <scope>NUCLEOTIDE SEQUENCE [LARGE SCALE GENOMIC DNA]</scope>
    <source>
        <strain evidence="2 3">AS3R-12</strain>
    </source>
</reference>
<evidence type="ECO:0000256" key="1">
    <source>
        <dbReference type="SAM" id="MobiDB-lite"/>
    </source>
</evidence>
<dbReference type="Pfam" id="PF05721">
    <property type="entry name" value="PhyH"/>
    <property type="match status" value="1"/>
</dbReference>
<dbReference type="GO" id="GO:0051213">
    <property type="term" value="F:dioxygenase activity"/>
    <property type="evidence" value="ECO:0007669"/>
    <property type="project" value="UniProtKB-KW"/>
</dbReference>
<dbReference type="Proteomes" id="UP001379235">
    <property type="component" value="Unassembled WGS sequence"/>
</dbReference>
<organism evidence="2 3">
    <name type="scientific">Novosphingobium aquae</name>
    <dbReference type="NCBI Taxonomy" id="3133435"/>
    <lineage>
        <taxon>Bacteria</taxon>
        <taxon>Pseudomonadati</taxon>
        <taxon>Pseudomonadota</taxon>
        <taxon>Alphaproteobacteria</taxon>
        <taxon>Sphingomonadales</taxon>
        <taxon>Sphingomonadaceae</taxon>
        <taxon>Novosphingobium</taxon>
    </lineage>
</organism>